<gene>
    <name evidence="2" type="ORF">EUBVEN_00117</name>
</gene>
<reference evidence="2 3" key="2">
    <citation type="submission" date="2007-04" db="EMBL/GenBank/DDBJ databases">
        <title>Draft genome sequence of Eubacterium ventriosum (ATCC 27560).</title>
        <authorList>
            <person name="Sudarsanam P."/>
            <person name="Ley R."/>
            <person name="Guruge J."/>
            <person name="Turnbaugh P.J."/>
            <person name="Mahowald M."/>
            <person name="Liep D."/>
            <person name="Gordon J."/>
        </authorList>
    </citation>
    <scope>NUCLEOTIDE SEQUENCE [LARGE SCALE GENOMIC DNA]</scope>
    <source>
        <strain evidence="2 3">ATCC 27560</strain>
    </source>
</reference>
<dbReference type="Pfam" id="PF01507">
    <property type="entry name" value="PAPS_reduct"/>
    <property type="match status" value="1"/>
</dbReference>
<reference evidence="2 3" key="1">
    <citation type="submission" date="2007-03" db="EMBL/GenBank/DDBJ databases">
        <authorList>
            <person name="Fulton L."/>
            <person name="Clifton S."/>
            <person name="Fulton B."/>
            <person name="Xu J."/>
            <person name="Minx P."/>
            <person name="Pepin K.H."/>
            <person name="Johnson M."/>
            <person name="Thiruvilangam P."/>
            <person name="Bhonagiri V."/>
            <person name="Nash W.E."/>
            <person name="Mardis E.R."/>
            <person name="Wilson R.K."/>
        </authorList>
    </citation>
    <scope>NUCLEOTIDE SEQUENCE [LARGE SCALE GENOMIC DNA]</scope>
    <source>
        <strain evidence="2 3">ATCC 27560</strain>
    </source>
</reference>
<dbReference type="PANTHER" id="PTHR43196:SF2">
    <property type="entry name" value="PHOSPHOADENOSINE PHOSPHOSULFATE REDUCTASE"/>
    <property type="match status" value="1"/>
</dbReference>
<dbReference type="InterPro" id="IPR050128">
    <property type="entry name" value="Sulfate_adenylyltrnsfr_sub2"/>
</dbReference>
<organism evidence="2 3">
    <name type="scientific">Eubacterium ventriosum ATCC 27560</name>
    <dbReference type="NCBI Taxonomy" id="411463"/>
    <lineage>
        <taxon>Bacteria</taxon>
        <taxon>Bacillati</taxon>
        <taxon>Bacillota</taxon>
        <taxon>Clostridia</taxon>
        <taxon>Eubacteriales</taxon>
        <taxon>Eubacteriaceae</taxon>
        <taxon>Eubacterium</taxon>
    </lineage>
</organism>
<dbReference type="RefSeq" id="WP_005360013.1">
    <property type="nucleotide sequence ID" value="NZ_DS264269.1"/>
</dbReference>
<dbReference type="PROSITE" id="PS51379">
    <property type="entry name" value="4FE4S_FER_2"/>
    <property type="match status" value="1"/>
</dbReference>
<protein>
    <submittedName>
        <fullName evidence="2">Phosphoadenosine phosphosulfate reductase family protein</fullName>
    </submittedName>
</protein>
<dbReference type="EMBL" id="AAVL02000020">
    <property type="protein sequence ID" value="EDM52585.1"/>
    <property type="molecule type" value="Genomic_DNA"/>
</dbReference>
<dbReference type="eggNOG" id="COG0175">
    <property type="taxonomic scope" value="Bacteria"/>
</dbReference>
<dbReference type="InterPro" id="IPR002500">
    <property type="entry name" value="PAPS_reduct_dom"/>
</dbReference>
<dbReference type="InterPro" id="IPR014729">
    <property type="entry name" value="Rossmann-like_a/b/a_fold"/>
</dbReference>
<comment type="caution">
    <text evidence="2">The sequence shown here is derived from an EMBL/GenBank/DDBJ whole genome shotgun (WGS) entry which is preliminary data.</text>
</comment>
<dbReference type="AlphaFoldDB" id="A5Z371"/>
<dbReference type="Proteomes" id="UP000006000">
    <property type="component" value="Unassembled WGS sequence"/>
</dbReference>
<feature type="domain" description="4Fe-4S ferredoxin-type" evidence="1">
    <location>
        <begin position="518"/>
        <end position="548"/>
    </location>
</feature>
<dbReference type="Gene3D" id="3.40.50.620">
    <property type="entry name" value="HUPs"/>
    <property type="match status" value="1"/>
</dbReference>
<dbReference type="STRING" id="411463.EUBVEN_00117"/>
<evidence type="ECO:0000313" key="2">
    <source>
        <dbReference type="EMBL" id="EDM52585.1"/>
    </source>
</evidence>
<dbReference type="GO" id="GO:0003824">
    <property type="term" value="F:catalytic activity"/>
    <property type="evidence" value="ECO:0007669"/>
    <property type="project" value="InterPro"/>
</dbReference>
<dbReference type="SUPFAM" id="SSF52402">
    <property type="entry name" value="Adenine nucleotide alpha hydrolases-like"/>
    <property type="match status" value="1"/>
</dbReference>
<dbReference type="SUPFAM" id="SSF54862">
    <property type="entry name" value="4Fe-4S ferredoxins"/>
    <property type="match status" value="1"/>
</dbReference>
<dbReference type="HOGENOM" id="CLU_478906_0_0_9"/>
<evidence type="ECO:0000313" key="3">
    <source>
        <dbReference type="Proteomes" id="UP000006000"/>
    </source>
</evidence>
<proteinExistence type="predicted"/>
<accession>A5Z371</accession>
<dbReference type="eggNOG" id="COG5270">
    <property type="taxonomic scope" value="Bacteria"/>
</dbReference>
<dbReference type="eggNOG" id="COG1149">
    <property type="taxonomic scope" value="Bacteria"/>
</dbReference>
<dbReference type="PANTHER" id="PTHR43196">
    <property type="entry name" value="SULFATE ADENYLYLTRANSFERASE SUBUNIT 2"/>
    <property type="match status" value="1"/>
</dbReference>
<name>A5Z371_9FIRM</name>
<dbReference type="OrthoDB" id="9774475at2"/>
<evidence type="ECO:0000259" key="1">
    <source>
        <dbReference type="PROSITE" id="PS51379"/>
    </source>
</evidence>
<dbReference type="InterPro" id="IPR017896">
    <property type="entry name" value="4Fe4S_Fe-S-bd"/>
</dbReference>
<sequence>MFLFAFKTGRFEIGDKVLNYICRNDNIKTKSSTCPVCGQRTELTKSDIYWCETCKVPLYQKECQCCGSSGRRITTDMRPVFPEERLLLEIMTDKEPGYYEKMSVWNCSGNRYIADGHKVDFAVKDLKDKNSEEIRIKYESEVSNIDYRYFNEFKDRFIKANRSRYEFIVKEAVGYIKNSTKDYTARDMFVSFSGGKDSTVTSDLVMRALSEPKILHIFGDTTLEFPETMKYIERFKKEHPQTPVVSSRNKDKDFEELCALVGPPSRVMRWCCTIFKTGAIQRKIKTMFRNKNKIITFYGIRRNESASRNKYERETEGSKITKQITISPIIDWMDFDVWLYMLTTEIDFNYAYRLGYARVGCWCCPNNSGWSEFLSKIHMPEQSKRFRQLLVDFATKIGKPDPEVYVDEGKWKARQGGNGVDYAKKSAVSFEPCVLEENAFNYELQRPISDQLYELFKPFGYLNFDMGNKRLGEVYVTRRNGNPVLKLQGRIGSTTLKVTIIDSNIDGAKNLKTAEDKIKCQITKYQMCMACRACESICKHNAIVIKEDKEGNLDYRILDNKCVRCAECVNHYTAGCYMRKVLAIKRN</sequence>